<dbReference type="InterPro" id="IPR051695">
    <property type="entry name" value="Phosphoglycerate_Mutase"/>
</dbReference>
<dbReference type="PANTHER" id="PTHR46517">
    <property type="entry name" value="FRUCTOSE-2,6-BISPHOSPHATASE TIGAR"/>
    <property type="match status" value="1"/>
</dbReference>
<keyword evidence="5" id="KW-1185">Reference proteome</keyword>
<feature type="compositionally biased region" description="Polar residues" evidence="3">
    <location>
        <begin position="231"/>
        <end position="250"/>
    </location>
</feature>
<evidence type="ECO:0000256" key="2">
    <source>
        <dbReference type="PIRSR" id="PIRSR613078-2"/>
    </source>
</evidence>
<name>A0A9P4JT07_9PLEO</name>
<evidence type="ECO:0000313" key="5">
    <source>
        <dbReference type="Proteomes" id="UP000799536"/>
    </source>
</evidence>
<dbReference type="Pfam" id="PF00300">
    <property type="entry name" value="His_Phos_1"/>
    <property type="match status" value="1"/>
</dbReference>
<dbReference type="CDD" id="cd07067">
    <property type="entry name" value="HP_PGM_like"/>
    <property type="match status" value="1"/>
</dbReference>
<dbReference type="GO" id="GO:0043456">
    <property type="term" value="P:regulation of pentose-phosphate shunt"/>
    <property type="evidence" value="ECO:0007669"/>
    <property type="project" value="TreeGrafter"/>
</dbReference>
<dbReference type="PROSITE" id="PS00175">
    <property type="entry name" value="PG_MUTASE"/>
    <property type="match status" value="1"/>
</dbReference>
<feature type="binding site" evidence="2">
    <location>
        <begin position="7"/>
        <end position="14"/>
    </location>
    <ligand>
        <name>substrate</name>
    </ligand>
</feature>
<dbReference type="InterPro" id="IPR029033">
    <property type="entry name" value="His_PPase_superfam"/>
</dbReference>
<dbReference type="Gene3D" id="3.40.50.1240">
    <property type="entry name" value="Phosphoglycerate mutase-like"/>
    <property type="match status" value="1"/>
</dbReference>
<dbReference type="GO" id="GO:0004331">
    <property type="term" value="F:fructose-2,6-bisphosphate 2-phosphatase activity"/>
    <property type="evidence" value="ECO:0007669"/>
    <property type="project" value="TreeGrafter"/>
</dbReference>
<protein>
    <submittedName>
        <fullName evidence="4">Phosphoglycerate mutase-like protein</fullName>
    </submittedName>
</protein>
<dbReference type="InterPro" id="IPR001345">
    <property type="entry name" value="PG/BPGM_mutase_AS"/>
</dbReference>
<dbReference type="EMBL" id="ML993860">
    <property type="protein sequence ID" value="KAF2205203.1"/>
    <property type="molecule type" value="Genomic_DNA"/>
</dbReference>
<dbReference type="Proteomes" id="UP000799536">
    <property type="component" value="Unassembled WGS sequence"/>
</dbReference>
<sequence length="333" mass="36761">MRLFLIRHGETVDNVAQVYAGSRDSALTNHGCQQATRLGLYFKDRCLSFSHIFSSHLERAYQTAGLIRDAQVSRPPLEGQTTATVPDVVKLPVLMEQDFGFYEGKKWYERPTNPEVSLNKILPGFVDIESKASMARRMDTFLDTHLLPLFDSPTAQHYVVAIVSHGIVLSVLWKRLLARLPPNSIMVLPNLLRGFSGSLDRLGSWSNTGYLELHMQALVPSPLDLPEHSELSSAASKTSPSNTEARSSNLVETNFATIDKTATDRALTNSNTLGPAPSSSQLLSLKGWNTTVCAINGKEHLKGLKRTGGGVGSARHDITQKSIDTFFKRRRTD</sequence>
<keyword evidence="1" id="KW-0378">Hydrolase</keyword>
<dbReference type="SMART" id="SM00855">
    <property type="entry name" value="PGAM"/>
    <property type="match status" value="1"/>
</dbReference>
<evidence type="ECO:0000313" key="4">
    <source>
        <dbReference type="EMBL" id="KAF2205203.1"/>
    </source>
</evidence>
<dbReference type="InterPro" id="IPR013078">
    <property type="entry name" value="His_Pase_superF_clade-1"/>
</dbReference>
<proteinExistence type="predicted"/>
<reference evidence="4" key="1">
    <citation type="journal article" date="2020" name="Stud. Mycol.">
        <title>101 Dothideomycetes genomes: a test case for predicting lifestyles and emergence of pathogens.</title>
        <authorList>
            <person name="Haridas S."/>
            <person name="Albert R."/>
            <person name="Binder M."/>
            <person name="Bloem J."/>
            <person name="Labutti K."/>
            <person name="Salamov A."/>
            <person name="Andreopoulos B."/>
            <person name="Baker S."/>
            <person name="Barry K."/>
            <person name="Bills G."/>
            <person name="Bluhm B."/>
            <person name="Cannon C."/>
            <person name="Castanera R."/>
            <person name="Culley D."/>
            <person name="Daum C."/>
            <person name="Ezra D."/>
            <person name="Gonzalez J."/>
            <person name="Henrissat B."/>
            <person name="Kuo A."/>
            <person name="Liang C."/>
            <person name="Lipzen A."/>
            <person name="Lutzoni F."/>
            <person name="Magnuson J."/>
            <person name="Mondo S."/>
            <person name="Nolan M."/>
            <person name="Ohm R."/>
            <person name="Pangilinan J."/>
            <person name="Park H.-J."/>
            <person name="Ramirez L."/>
            <person name="Alfaro M."/>
            <person name="Sun H."/>
            <person name="Tritt A."/>
            <person name="Yoshinaga Y."/>
            <person name="Zwiers L.-H."/>
            <person name="Turgeon B."/>
            <person name="Goodwin S."/>
            <person name="Spatafora J."/>
            <person name="Crous P."/>
            <person name="Grigoriev I."/>
        </authorList>
    </citation>
    <scope>NUCLEOTIDE SEQUENCE</scope>
    <source>
        <strain evidence="4">ATCC 74209</strain>
    </source>
</reference>
<comment type="caution">
    <text evidence="4">The sequence shown here is derived from an EMBL/GenBank/DDBJ whole genome shotgun (WGS) entry which is preliminary data.</text>
</comment>
<gene>
    <name evidence="4" type="ORF">GQ43DRAFT_446173</name>
</gene>
<dbReference type="GO" id="GO:0005829">
    <property type="term" value="C:cytosol"/>
    <property type="evidence" value="ECO:0007669"/>
    <property type="project" value="TreeGrafter"/>
</dbReference>
<dbReference type="SUPFAM" id="SSF53254">
    <property type="entry name" value="Phosphoglycerate mutase-like"/>
    <property type="match status" value="1"/>
</dbReference>
<evidence type="ECO:0000256" key="3">
    <source>
        <dbReference type="SAM" id="MobiDB-lite"/>
    </source>
</evidence>
<dbReference type="OrthoDB" id="354304at2759"/>
<evidence type="ECO:0000256" key="1">
    <source>
        <dbReference type="ARBA" id="ARBA00022801"/>
    </source>
</evidence>
<dbReference type="GO" id="GO:0045820">
    <property type="term" value="P:negative regulation of glycolytic process"/>
    <property type="evidence" value="ECO:0007669"/>
    <property type="project" value="TreeGrafter"/>
</dbReference>
<dbReference type="AlphaFoldDB" id="A0A9P4JT07"/>
<dbReference type="PANTHER" id="PTHR46517:SF1">
    <property type="entry name" value="FRUCTOSE-2,6-BISPHOSPHATASE TIGAR"/>
    <property type="match status" value="1"/>
</dbReference>
<feature type="binding site" evidence="2">
    <location>
        <position position="59"/>
    </location>
    <ligand>
        <name>substrate</name>
    </ligand>
</feature>
<feature type="region of interest" description="Disordered" evidence="3">
    <location>
        <begin position="226"/>
        <end position="250"/>
    </location>
</feature>
<organism evidence="4 5">
    <name type="scientific">Delitschia confertaspora ATCC 74209</name>
    <dbReference type="NCBI Taxonomy" id="1513339"/>
    <lineage>
        <taxon>Eukaryota</taxon>
        <taxon>Fungi</taxon>
        <taxon>Dikarya</taxon>
        <taxon>Ascomycota</taxon>
        <taxon>Pezizomycotina</taxon>
        <taxon>Dothideomycetes</taxon>
        <taxon>Pleosporomycetidae</taxon>
        <taxon>Pleosporales</taxon>
        <taxon>Delitschiaceae</taxon>
        <taxon>Delitschia</taxon>
    </lineage>
</organism>
<accession>A0A9P4JT07</accession>